<keyword evidence="3" id="KW-1185">Reference proteome</keyword>
<keyword evidence="1" id="KW-0472">Membrane</keyword>
<evidence type="ECO:0008006" key="4">
    <source>
        <dbReference type="Google" id="ProtNLM"/>
    </source>
</evidence>
<dbReference type="EMBL" id="JBHMCF010000046">
    <property type="protein sequence ID" value="MFB9475930.1"/>
    <property type="molecule type" value="Genomic_DNA"/>
</dbReference>
<reference evidence="2 3" key="1">
    <citation type="submission" date="2024-09" db="EMBL/GenBank/DDBJ databases">
        <authorList>
            <person name="Sun Q."/>
            <person name="Mori K."/>
        </authorList>
    </citation>
    <scope>NUCLEOTIDE SEQUENCE [LARGE SCALE GENOMIC DNA]</scope>
    <source>
        <strain evidence="2 3">JCM 3324</strain>
    </source>
</reference>
<dbReference type="PANTHER" id="PTHR42305:SF1">
    <property type="entry name" value="MEMBRANE PROTEIN RV1733C-RELATED"/>
    <property type="match status" value="1"/>
</dbReference>
<keyword evidence="1" id="KW-0812">Transmembrane</keyword>
<protein>
    <recommendedName>
        <fullName evidence="4">DUF3592 domain-containing protein</fullName>
    </recommendedName>
</protein>
<feature type="transmembrane region" description="Helical" evidence="1">
    <location>
        <begin position="32"/>
        <end position="52"/>
    </location>
</feature>
<comment type="caution">
    <text evidence="2">The sequence shown here is derived from an EMBL/GenBank/DDBJ whole genome shotgun (WGS) entry which is preliminary data.</text>
</comment>
<keyword evidence="1" id="KW-1133">Transmembrane helix</keyword>
<name>A0ABV5P024_9ACTN</name>
<proteinExistence type="predicted"/>
<organism evidence="2 3">
    <name type="scientific">Nonomuraea salmonea</name>
    <dbReference type="NCBI Taxonomy" id="46181"/>
    <lineage>
        <taxon>Bacteria</taxon>
        <taxon>Bacillati</taxon>
        <taxon>Actinomycetota</taxon>
        <taxon>Actinomycetes</taxon>
        <taxon>Streptosporangiales</taxon>
        <taxon>Streptosporangiaceae</taxon>
        <taxon>Nonomuraea</taxon>
    </lineage>
</organism>
<evidence type="ECO:0000313" key="2">
    <source>
        <dbReference type="EMBL" id="MFB9475930.1"/>
    </source>
</evidence>
<gene>
    <name evidence="2" type="ORF">ACFFR3_41105</name>
</gene>
<evidence type="ECO:0000313" key="3">
    <source>
        <dbReference type="Proteomes" id="UP001589568"/>
    </source>
</evidence>
<feature type="transmembrane region" description="Helical" evidence="1">
    <location>
        <begin position="143"/>
        <end position="167"/>
    </location>
</feature>
<sequence length="195" mass="20828">MKLVIDGVTRLVRRYRPDGNPLRRRTDRWESAGLVVAALLILLSLWPATAAARQAYAGALATGAGRQQVRATLLADTPVTTLSFGEVGGGGLVSAGWTTASGRRHTGKVSVLSPAKAGAQLTIWVDRSGRPAPPPPSEAELRITAAATALMILGVAACLVLTLFAAFRHALDRVRYRDWTVAWALADDHWRQSPS</sequence>
<dbReference type="Proteomes" id="UP001589568">
    <property type="component" value="Unassembled WGS sequence"/>
</dbReference>
<dbReference type="InterPro" id="IPR039708">
    <property type="entry name" value="MT1774/Rv1733c-like"/>
</dbReference>
<accession>A0ABV5P024</accession>
<dbReference type="RefSeq" id="WP_345404128.1">
    <property type="nucleotide sequence ID" value="NZ_BAAAXS010000001.1"/>
</dbReference>
<evidence type="ECO:0000256" key="1">
    <source>
        <dbReference type="SAM" id="Phobius"/>
    </source>
</evidence>
<dbReference type="PANTHER" id="PTHR42305">
    <property type="entry name" value="MEMBRANE PROTEIN RV1733C-RELATED"/>
    <property type="match status" value="1"/>
</dbReference>